<dbReference type="AlphaFoldDB" id="A0A2S4UVW6"/>
<gene>
    <name evidence="2" type="ORF">PSTT_12505</name>
</gene>
<feature type="transmembrane region" description="Helical" evidence="1">
    <location>
        <begin position="179"/>
        <end position="198"/>
    </location>
</feature>
<keyword evidence="1" id="KW-0812">Transmembrane</keyword>
<keyword evidence="1" id="KW-1133">Transmembrane helix</keyword>
<reference evidence="2" key="1">
    <citation type="submission" date="2017-12" db="EMBL/GenBank/DDBJ databases">
        <title>Gene loss provides genomic basis for host adaptation in cereal stripe rust fungi.</title>
        <authorList>
            <person name="Xia C."/>
        </authorList>
    </citation>
    <scope>NUCLEOTIDE SEQUENCE [LARGE SCALE GENOMIC DNA]</scope>
    <source>
        <strain evidence="2">93-210</strain>
    </source>
</reference>
<dbReference type="VEuPathDB" id="FungiDB:PSTT_12505"/>
<name>A0A2S4UVW6_9BASI</name>
<feature type="non-terminal residue" evidence="2">
    <location>
        <position position="1"/>
    </location>
</feature>
<proteinExistence type="predicted"/>
<protein>
    <submittedName>
        <fullName evidence="2">Uncharacterized protein</fullName>
    </submittedName>
</protein>
<organism evidence="2 3">
    <name type="scientific">Puccinia striiformis</name>
    <dbReference type="NCBI Taxonomy" id="27350"/>
    <lineage>
        <taxon>Eukaryota</taxon>
        <taxon>Fungi</taxon>
        <taxon>Dikarya</taxon>
        <taxon>Basidiomycota</taxon>
        <taxon>Pucciniomycotina</taxon>
        <taxon>Pucciniomycetes</taxon>
        <taxon>Pucciniales</taxon>
        <taxon>Pucciniaceae</taxon>
        <taxon>Puccinia</taxon>
    </lineage>
</organism>
<comment type="caution">
    <text evidence="2">The sequence shown here is derived from an EMBL/GenBank/DDBJ whole genome shotgun (WGS) entry which is preliminary data.</text>
</comment>
<dbReference type="Proteomes" id="UP000239156">
    <property type="component" value="Unassembled WGS sequence"/>
</dbReference>
<keyword evidence="3" id="KW-1185">Reference proteome</keyword>
<evidence type="ECO:0000256" key="1">
    <source>
        <dbReference type="SAM" id="Phobius"/>
    </source>
</evidence>
<accession>A0A2S4UVW6</accession>
<keyword evidence="1" id="KW-0472">Membrane</keyword>
<dbReference type="EMBL" id="PKSL01000160">
    <property type="protein sequence ID" value="POW01380.1"/>
    <property type="molecule type" value="Genomic_DNA"/>
</dbReference>
<evidence type="ECO:0000313" key="3">
    <source>
        <dbReference type="Proteomes" id="UP000239156"/>
    </source>
</evidence>
<dbReference type="VEuPathDB" id="FungiDB:PSHT_03805"/>
<feature type="non-terminal residue" evidence="2">
    <location>
        <position position="200"/>
    </location>
</feature>
<evidence type="ECO:0000313" key="2">
    <source>
        <dbReference type="EMBL" id="POW01380.1"/>
    </source>
</evidence>
<sequence>LFNKFAIDHDDHWEVYDAALDHKIYGNSSVIGSMEEIRPLFAVDQVEIQMDIEQNPLKEINIHSSDHDLTHKISSPSHEGDQGLSHRIQPPSNGVYQHLLRIYDPEDDWIIPFHAENQDQEAEEKKKIKTKKATKESSSINLLSKYSNQYENHYPIINQYTSLDSCFDYLLSIESSPSAISALIVGLAIVMIWVVFIIKS</sequence>